<evidence type="ECO:0000313" key="2">
    <source>
        <dbReference type="Proteomes" id="UP001321749"/>
    </source>
</evidence>
<sequence length="366" mass="42168">MYFPLKRVVILAVFVGFLVCMGFVSFAYDNHQTVKSAVDSAQEVVHSFTSKPPEVPESYHHNWKDVQQQEKFAYVQYATDRNYLCNAIINFARLKALGTKYDRVLIYPNNWDHEEKERRNNAAIRRVRTHFPGIKFRPADLLVAKKGDPTWVAGLTKFHAFELTDYSRVLAFDSDSLVLNNMDHYFSAPRAAVAVPRAYWLNEANTTVGDQVLGSHVMLLEPKQTRYQQLVDEADRTGDLDMEVVNHMFKSSAMILPHRGLALLTGEFRSADHSKYLAGDDDDKWDAAAEAASAYLVHFSDWPLPKPWVHHSEEQWNAALPKCPGDAERKRTTTQRRRDCPDRTVWTGFYEDYRVEKDLQCQFLVD</sequence>
<reference evidence="1" key="1">
    <citation type="journal article" date="2023" name="Mol. Phylogenet. Evol.">
        <title>Genome-scale phylogeny and comparative genomics of the fungal order Sordariales.</title>
        <authorList>
            <person name="Hensen N."/>
            <person name="Bonometti L."/>
            <person name="Westerberg I."/>
            <person name="Brannstrom I.O."/>
            <person name="Guillou S."/>
            <person name="Cros-Aarteil S."/>
            <person name="Calhoun S."/>
            <person name="Haridas S."/>
            <person name="Kuo A."/>
            <person name="Mondo S."/>
            <person name="Pangilinan J."/>
            <person name="Riley R."/>
            <person name="LaButti K."/>
            <person name="Andreopoulos B."/>
            <person name="Lipzen A."/>
            <person name="Chen C."/>
            <person name="Yan M."/>
            <person name="Daum C."/>
            <person name="Ng V."/>
            <person name="Clum A."/>
            <person name="Steindorff A."/>
            <person name="Ohm R.A."/>
            <person name="Martin F."/>
            <person name="Silar P."/>
            <person name="Natvig D.O."/>
            <person name="Lalanne C."/>
            <person name="Gautier V."/>
            <person name="Ament-Velasquez S.L."/>
            <person name="Kruys A."/>
            <person name="Hutchinson M.I."/>
            <person name="Powell A.J."/>
            <person name="Barry K."/>
            <person name="Miller A.N."/>
            <person name="Grigoriev I.V."/>
            <person name="Debuchy R."/>
            <person name="Gladieux P."/>
            <person name="Hiltunen Thoren M."/>
            <person name="Johannesson H."/>
        </authorList>
    </citation>
    <scope>NUCLEOTIDE SEQUENCE</scope>
    <source>
        <strain evidence="1">PSN324</strain>
    </source>
</reference>
<dbReference type="AlphaFoldDB" id="A0AAV9HDF0"/>
<reference evidence="1" key="2">
    <citation type="submission" date="2023-06" db="EMBL/GenBank/DDBJ databases">
        <authorList>
            <consortium name="Lawrence Berkeley National Laboratory"/>
            <person name="Mondo S.J."/>
            <person name="Hensen N."/>
            <person name="Bonometti L."/>
            <person name="Westerberg I."/>
            <person name="Brannstrom I.O."/>
            <person name="Guillou S."/>
            <person name="Cros-Aarteil S."/>
            <person name="Calhoun S."/>
            <person name="Haridas S."/>
            <person name="Kuo A."/>
            <person name="Pangilinan J."/>
            <person name="Riley R."/>
            <person name="Labutti K."/>
            <person name="Andreopoulos B."/>
            <person name="Lipzen A."/>
            <person name="Chen C."/>
            <person name="Yanf M."/>
            <person name="Daum C."/>
            <person name="Ng V."/>
            <person name="Clum A."/>
            <person name="Steindorff A."/>
            <person name="Ohm R."/>
            <person name="Martin F."/>
            <person name="Silar P."/>
            <person name="Natvig D."/>
            <person name="Lalanne C."/>
            <person name="Gautier V."/>
            <person name="Ament-Velasquez S.L."/>
            <person name="Kruys A."/>
            <person name="Hutchinson M.I."/>
            <person name="Powell A.J."/>
            <person name="Barry K."/>
            <person name="Miller A.N."/>
            <person name="Grigoriev I.V."/>
            <person name="Debuchy R."/>
            <person name="Gladieux P."/>
            <person name="Thoren M.H."/>
            <person name="Johannesson H."/>
        </authorList>
    </citation>
    <scope>NUCLEOTIDE SEQUENCE</scope>
    <source>
        <strain evidence="1">PSN324</strain>
    </source>
</reference>
<dbReference type="InterPro" id="IPR029044">
    <property type="entry name" value="Nucleotide-diphossugar_trans"/>
</dbReference>
<organism evidence="1 2">
    <name type="scientific">Cladorrhinum samala</name>
    <dbReference type="NCBI Taxonomy" id="585594"/>
    <lineage>
        <taxon>Eukaryota</taxon>
        <taxon>Fungi</taxon>
        <taxon>Dikarya</taxon>
        <taxon>Ascomycota</taxon>
        <taxon>Pezizomycotina</taxon>
        <taxon>Sordariomycetes</taxon>
        <taxon>Sordariomycetidae</taxon>
        <taxon>Sordariales</taxon>
        <taxon>Podosporaceae</taxon>
        <taxon>Cladorrhinum</taxon>
    </lineage>
</organism>
<accession>A0AAV9HDF0</accession>
<proteinExistence type="predicted"/>
<dbReference type="SUPFAM" id="SSF53448">
    <property type="entry name" value="Nucleotide-diphospho-sugar transferases"/>
    <property type="match status" value="1"/>
</dbReference>
<dbReference type="PANTHER" id="PTHR11183">
    <property type="entry name" value="GLYCOGENIN SUBFAMILY MEMBER"/>
    <property type="match status" value="1"/>
</dbReference>
<protein>
    <submittedName>
        <fullName evidence="1">Glucose N-acetyltransferase</fullName>
    </submittedName>
</protein>
<name>A0AAV9HDF0_9PEZI</name>
<dbReference type="Gene3D" id="3.90.550.10">
    <property type="entry name" value="Spore Coat Polysaccharide Biosynthesis Protein SpsA, Chain A"/>
    <property type="match status" value="1"/>
</dbReference>
<evidence type="ECO:0000313" key="1">
    <source>
        <dbReference type="EMBL" id="KAK4458861.1"/>
    </source>
</evidence>
<dbReference type="EMBL" id="MU865054">
    <property type="protein sequence ID" value="KAK4458861.1"/>
    <property type="molecule type" value="Genomic_DNA"/>
</dbReference>
<dbReference type="Proteomes" id="UP001321749">
    <property type="component" value="Unassembled WGS sequence"/>
</dbReference>
<dbReference type="InterPro" id="IPR050587">
    <property type="entry name" value="GNT1/Glycosyltrans_8"/>
</dbReference>
<gene>
    <name evidence="1" type="ORF">QBC42DRAFT_16892</name>
</gene>
<keyword evidence="2" id="KW-1185">Reference proteome</keyword>
<comment type="caution">
    <text evidence="1">The sequence shown here is derived from an EMBL/GenBank/DDBJ whole genome shotgun (WGS) entry which is preliminary data.</text>
</comment>